<sequence length="445" mass="49981">MSFLQLNNDHNVGIIDFFRHKTIFITGSTGFMGKVFVEKILRALPTIQKMYLLVRANNAKVAKQRLHSEIIDSELFKVLREKHGESYEGFMWNKIVPIAGDLCKPYFGIDSDLIDVIKNEVNVIVHMGGNTKWHDRHDVALEVNVRALSRLVDFAIGCMKLTVFVYMSSVCVSHDLPGVALEKLVDLGGHCTKEDGQTLGLSIEQLINNEMCIISEVAQRFHEDEENKTEEMMKLALRRSKYYKLHNSYQLSKAMGEIVATKLSEKLQVVIIRPSLVESTIKEPFPGWIEGYKALDPIILSHGMGQLEGFLAKPVGCLDVVPVDMVTNAMIAAIAKQGNEGKHGVNIYNVASSCTNPLSCRDFFDISSNYFKTRPLVDSRGNVIRVQDIKFFESMTEFVIVGFGAATTSNAKLQTMLLRMAAIYEPILTVTETWYVPLQFSSLNN</sequence>
<dbReference type="Gene3D" id="3.40.50.720">
    <property type="entry name" value="NAD(P)-binding Rossmann-like Domain"/>
    <property type="match status" value="1"/>
</dbReference>
<accession>A0AAW1KYB0</accession>
<dbReference type="GO" id="GO:0035336">
    <property type="term" value="P:long-chain fatty-acyl-CoA metabolic process"/>
    <property type="evidence" value="ECO:0007669"/>
    <property type="project" value="TreeGrafter"/>
</dbReference>
<dbReference type="GO" id="GO:0010345">
    <property type="term" value="P:suberin biosynthetic process"/>
    <property type="evidence" value="ECO:0007669"/>
    <property type="project" value="TreeGrafter"/>
</dbReference>
<keyword evidence="1" id="KW-0560">Oxidoreductase</keyword>
<dbReference type="CDD" id="cd05236">
    <property type="entry name" value="FAR-N_SDR_e"/>
    <property type="match status" value="1"/>
</dbReference>
<keyword evidence="1" id="KW-0521">NADP</keyword>
<dbReference type="PANTHER" id="PTHR11011:SF45">
    <property type="entry name" value="FATTY ACYL-COA REDUCTASE CG8306-RELATED"/>
    <property type="match status" value="1"/>
</dbReference>
<evidence type="ECO:0000256" key="1">
    <source>
        <dbReference type="RuleBase" id="RU363097"/>
    </source>
</evidence>
<evidence type="ECO:0000313" key="3">
    <source>
        <dbReference type="EMBL" id="KAK9724266.1"/>
    </source>
</evidence>
<comment type="catalytic activity">
    <reaction evidence="1">
        <text>a long-chain fatty acyl-CoA + 2 NADPH + 2 H(+) = a long-chain primary fatty alcohol + 2 NADP(+) + CoA</text>
        <dbReference type="Rhea" id="RHEA:52716"/>
        <dbReference type="ChEBI" id="CHEBI:15378"/>
        <dbReference type="ChEBI" id="CHEBI:57287"/>
        <dbReference type="ChEBI" id="CHEBI:57783"/>
        <dbReference type="ChEBI" id="CHEBI:58349"/>
        <dbReference type="ChEBI" id="CHEBI:77396"/>
        <dbReference type="ChEBI" id="CHEBI:83139"/>
        <dbReference type="EC" id="1.2.1.84"/>
    </reaction>
</comment>
<evidence type="ECO:0000259" key="2">
    <source>
        <dbReference type="Pfam" id="PF07993"/>
    </source>
</evidence>
<keyword evidence="1" id="KW-0443">Lipid metabolism</keyword>
<keyword evidence="1" id="KW-0444">Lipid biosynthesis</keyword>
<dbReference type="PANTHER" id="PTHR11011">
    <property type="entry name" value="MALE STERILITY PROTEIN 2-RELATED"/>
    <property type="match status" value="1"/>
</dbReference>
<dbReference type="GO" id="GO:0080019">
    <property type="term" value="F:alcohol-forming very long-chain fatty acyl-CoA reductase activity"/>
    <property type="evidence" value="ECO:0007669"/>
    <property type="project" value="InterPro"/>
</dbReference>
<evidence type="ECO:0000313" key="4">
    <source>
        <dbReference type="Proteomes" id="UP001443914"/>
    </source>
</evidence>
<dbReference type="Pfam" id="PF07993">
    <property type="entry name" value="NAD_binding_4"/>
    <property type="match status" value="1"/>
</dbReference>
<dbReference type="InterPro" id="IPR026055">
    <property type="entry name" value="FAR"/>
</dbReference>
<protein>
    <recommendedName>
        <fullName evidence="1">Fatty acyl-CoA reductase</fullName>
        <ecNumber evidence="1">1.2.1.84</ecNumber>
    </recommendedName>
</protein>
<comment type="function">
    <text evidence="1">Catalyzes the reduction of fatty acyl-CoA to fatty alcohols.</text>
</comment>
<dbReference type="Proteomes" id="UP001443914">
    <property type="component" value="Unassembled WGS sequence"/>
</dbReference>
<dbReference type="EMBL" id="JBDFQZ010000005">
    <property type="protein sequence ID" value="KAK9724266.1"/>
    <property type="molecule type" value="Genomic_DNA"/>
</dbReference>
<dbReference type="InterPro" id="IPR013120">
    <property type="entry name" value="FAR_NAD-bd"/>
</dbReference>
<dbReference type="GO" id="GO:0102965">
    <property type="term" value="F:alcohol-forming long-chain fatty acyl-CoA reductase activity"/>
    <property type="evidence" value="ECO:0007669"/>
    <property type="project" value="UniProtKB-EC"/>
</dbReference>
<comment type="caution">
    <text evidence="3">The sequence shown here is derived from an EMBL/GenBank/DDBJ whole genome shotgun (WGS) entry which is preliminary data.</text>
</comment>
<organism evidence="3 4">
    <name type="scientific">Saponaria officinalis</name>
    <name type="common">Common soapwort</name>
    <name type="synonym">Lychnis saponaria</name>
    <dbReference type="NCBI Taxonomy" id="3572"/>
    <lineage>
        <taxon>Eukaryota</taxon>
        <taxon>Viridiplantae</taxon>
        <taxon>Streptophyta</taxon>
        <taxon>Embryophyta</taxon>
        <taxon>Tracheophyta</taxon>
        <taxon>Spermatophyta</taxon>
        <taxon>Magnoliopsida</taxon>
        <taxon>eudicotyledons</taxon>
        <taxon>Gunneridae</taxon>
        <taxon>Pentapetalae</taxon>
        <taxon>Caryophyllales</taxon>
        <taxon>Caryophyllaceae</taxon>
        <taxon>Caryophylleae</taxon>
        <taxon>Saponaria</taxon>
    </lineage>
</organism>
<comment type="similarity">
    <text evidence="1">Belongs to the fatty acyl-CoA reductase family.</text>
</comment>
<keyword evidence="4" id="KW-1185">Reference proteome</keyword>
<dbReference type="AlphaFoldDB" id="A0AAW1KYB0"/>
<dbReference type="SUPFAM" id="SSF51735">
    <property type="entry name" value="NAD(P)-binding Rossmann-fold domains"/>
    <property type="match status" value="1"/>
</dbReference>
<dbReference type="InterPro" id="IPR036291">
    <property type="entry name" value="NAD(P)-bd_dom_sf"/>
</dbReference>
<dbReference type="EC" id="1.2.1.84" evidence="1"/>
<reference evidence="3" key="1">
    <citation type="submission" date="2024-03" db="EMBL/GenBank/DDBJ databases">
        <title>WGS assembly of Saponaria officinalis var. Norfolk2.</title>
        <authorList>
            <person name="Jenkins J."/>
            <person name="Shu S."/>
            <person name="Grimwood J."/>
            <person name="Barry K."/>
            <person name="Goodstein D."/>
            <person name="Schmutz J."/>
            <person name="Leebens-Mack J."/>
            <person name="Osbourn A."/>
        </authorList>
    </citation>
    <scope>NUCLEOTIDE SEQUENCE [LARGE SCALE GENOMIC DNA]</scope>
    <source>
        <strain evidence="3">JIC</strain>
    </source>
</reference>
<proteinExistence type="inferred from homology"/>
<gene>
    <name evidence="3" type="ORF">RND81_05G059600</name>
</gene>
<name>A0AAW1KYB0_SAPOF</name>
<feature type="domain" description="Thioester reductase (TE)" evidence="2">
    <location>
        <begin position="25"/>
        <end position="330"/>
    </location>
</feature>